<proteinExistence type="predicted"/>
<dbReference type="Proteomes" id="UP001448207">
    <property type="component" value="Unassembled WGS sequence"/>
</dbReference>
<keyword evidence="4" id="KW-1185">Reference proteome</keyword>
<feature type="compositionally biased region" description="Basic residues" evidence="1">
    <location>
        <begin position="201"/>
        <end position="213"/>
    </location>
</feature>
<evidence type="ECO:0000256" key="1">
    <source>
        <dbReference type="SAM" id="MobiDB-lite"/>
    </source>
</evidence>
<protein>
    <submittedName>
        <fullName evidence="3">Uncharacterized protein</fullName>
    </submittedName>
</protein>
<keyword evidence="2" id="KW-0812">Transmembrane</keyword>
<organism evidence="3 4">
    <name type="scientific">Phycomyces blakesleeanus</name>
    <dbReference type="NCBI Taxonomy" id="4837"/>
    <lineage>
        <taxon>Eukaryota</taxon>
        <taxon>Fungi</taxon>
        <taxon>Fungi incertae sedis</taxon>
        <taxon>Mucoromycota</taxon>
        <taxon>Mucoromycotina</taxon>
        <taxon>Mucoromycetes</taxon>
        <taxon>Mucorales</taxon>
        <taxon>Phycomycetaceae</taxon>
        <taxon>Phycomyces</taxon>
    </lineage>
</organism>
<comment type="caution">
    <text evidence="3">The sequence shown here is derived from an EMBL/GenBank/DDBJ whole genome shotgun (WGS) entry which is preliminary data.</text>
</comment>
<evidence type="ECO:0000313" key="4">
    <source>
        <dbReference type="Proteomes" id="UP001448207"/>
    </source>
</evidence>
<dbReference type="EMBL" id="JBCLYO010000003">
    <property type="protein sequence ID" value="KAL0092070.1"/>
    <property type="molecule type" value="Genomic_DNA"/>
</dbReference>
<keyword evidence="2" id="KW-1133">Transmembrane helix</keyword>
<evidence type="ECO:0000313" key="3">
    <source>
        <dbReference type="EMBL" id="KAL0092070.1"/>
    </source>
</evidence>
<feature type="region of interest" description="Disordered" evidence="1">
    <location>
        <begin position="195"/>
        <end position="268"/>
    </location>
</feature>
<feature type="compositionally biased region" description="Acidic residues" evidence="1">
    <location>
        <begin position="354"/>
        <end position="363"/>
    </location>
</feature>
<reference evidence="3 4" key="1">
    <citation type="submission" date="2024-04" db="EMBL/GenBank/DDBJ databases">
        <title>Symmetric and asymmetric DNA N6-adenine methylation regulates different biological responses in Mucorales.</title>
        <authorList>
            <consortium name="Lawrence Berkeley National Laboratory"/>
            <person name="Lax C."/>
            <person name="Mondo S.J."/>
            <person name="Osorio-Concepcion M."/>
            <person name="Muszewska A."/>
            <person name="Corrochano-Luque M."/>
            <person name="Gutierrez G."/>
            <person name="Riley R."/>
            <person name="Lipzen A."/>
            <person name="Guo J."/>
            <person name="Hundley H."/>
            <person name="Amirebrahimi M."/>
            <person name="Ng V."/>
            <person name="Lorenzo-Gutierrez D."/>
            <person name="Binder U."/>
            <person name="Yang J."/>
            <person name="Song Y."/>
            <person name="Canovas D."/>
            <person name="Navarro E."/>
            <person name="Freitag M."/>
            <person name="Gabaldon T."/>
            <person name="Grigoriev I.V."/>
            <person name="Corrochano L.M."/>
            <person name="Nicolas F.E."/>
            <person name="Garre V."/>
        </authorList>
    </citation>
    <scope>NUCLEOTIDE SEQUENCE [LARGE SCALE GENOMIC DNA]</scope>
    <source>
        <strain evidence="3 4">L51</strain>
    </source>
</reference>
<feature type="region of interest" description="Disordered" evidence="1">
    <location>
        <begin position="557"/>
        <end position="580"/>
    </location>
</feature>
<feature type="region of interest" description="Disordered" evidence="1">
    <location>
        <begin position="342"/>
        <end position="363"/>
    </location>
</feature>
<keyword evidence="2" id="KW-0472">Membrane</keyword>
<feature type="compositionally biased region" description="Basic and acidic residues" evidence="1">
    <location>
        <begin position="290"/>
        <end position="303"/>
    </location>
</feature>
<feature type="region of interest" description="Disordered" evidence="1">
    <location>
        <begin position="280"/>
        <end position="311"/>
    </location>
</feature>
<sequence>MVSIPVFLVIASLVSITVITVYTHFISWLQAFSTRELSTQAPLPPQPPSAAAAAYTALDTYTLNCLVCPINRHPSLIDLIHATLCRLLSPNIYSFVVPNQAQSFSFFPQLPWMVLSLLSFWIVSPKLQPRYRAACMSFGQWSTRTAEHVSLSISNKVFSSIEYITFLWRKYPALAEARDISSSSDTPMKLIQVKQNDNALVRRKKEKGGRSRTKRSEARSHTSGFREPAGQVDHTIMDTVNPAPFSNLEPPHTADISSSQKTSISDDSEWTLVREKSFRRRTGQSIRCQDPQEEKNAEDKTEMRNMNISSDTKPETHILLCDIPNSVVCKEKEDPSDTFQARFQVDQSDGESTLNDDDDDDETLDRSEYSLLTADNVLILDHYNKPTTTSTSRDLSLMYEDGKTDYLDPPYLSKGQVPEDNNTNGELITEQRWYSPFSTGFNLAQLCDDPQKPWDCPRPPLVRESLGEKPESYFHHWSKNYVWGNPCIGIHPDQKTPSDSLPYQKPFSLPLPEAYSASRSKLNPSLHQYSASPNYLSCLPNRRAISAPSLFSHSSTSISKTTYHKPRHPTQNENTKAHFM</sequence>
<feature type="transmembrane region" description="Helical" evidence="2">
    <location>
        <begin position="6"/>
        <end position="29"/>
    </location>
</feature>
<feature type="compositionally biased region" description="Low complexity" evidence="1">
    <location>
        <begin position="255"/>
        <end position="265"/>
    </location>
</feature>
<evidence type="ECO:0000256" key="2">
    <source>
        <dbReference type="SAM" id="Phobius"/>
    </source>
</evidence>
<gene>
    <name evidence="3" type="ORF">J3Q64DRAFT_1726856</name>
</gene>
<accession>A0ABR3B9L3</accession>
<name>A0ABR3B9L3_PHYBL</name>